<proteinExistence type="predicted"/>
<sequence length="208" mass="22215">MNELVAKADLVALDAQAVRASVEVAARVRPTDLSRPTPCLGWTVYGLLAHMATQHYGFAAASRGDGDLARWKLRSLDDDPVASYRASAEHVMEAFAVDGVLERMFPLPELGSGSVFPGAQAISFHFIDYVVHSWDLAKALGGEVTFPPDLLDVALAVAKAVPDGKTRREPGAAFAPALTWSGGSRLDEIVAILGRSPSWPESSSWSTI</sequence>
<keyword evidence="3" id="KW-1185">Reference proteome</keyword>
<dbReference type="InterPro" id="IPR024344">
    <property type="entry name" value="MDMPI_metal-binding"/>
</dbReference>
<dbReference type="NCBIfam" id="TIGR03083">
    <property type="entry name" value="maleylpyruvate isomerase family mycothiol-dependent enzyme"/>
    <property type="match status" value="1"/>
</dbReference>
<name>A0ABW6VG74_MICFU</name>
<comment type="caution">
    <text evidence="2">The sequence shown here is derived from an EMBL/GenBank/DDBJ whole genome shotgun (WGS) entry which is preliminary data.</text>
</comment>
<dbReference type="Proteomes" id="UP001602119">
    <property type="component" value="Unassembled WGS sequence"/>
</dbReference>
<evidence type="ECO:0000259" key="1">
    <source>
        <dbReference type="Pfam" id="PF11716"/>
    </source>
</evidence>
<dbReference type="RefSeq" id="WP_218007149.1">
    <property type="nucleotide sequence ID" value="NZ_BBYK01000072.1"/>
</dbReference>
<organism evidence="2 3">
    <name type="scientific">Microtetraspora fusca</name>
    <dbReference type="NCBI Taxonomy" id="1997"/>
    <lineage>
        <taxon>Bacteria</taxon>
        <taxon>Bacillati</taxon>
        <taxon>Actinomycetota</taxon>
        <taxon>Actinomycetes</taxon>
        <taxon>Streptosporangiales</taxon>
        <taxon>Streptosporangiaceae</taxon>
        <taxon>Microtetraspora</taxon>
    </lineage>
</organism>
<dbReference type="NCBIfam" id="TIGR03086">
    <property type="entry name" value="TIGR03086 family metal-binding protein"/>
    <property type="match status" value="1"/>
</dbReference>
<evidence type="ECO:0000313" key="3">
    <source>
        <dbReference type="Proteomes" id="UP001602119"/>
    </source>
</evidence>
<evidence type="ECO:0000313" key="2">
    <source>
        <dbReference type="EMBL" id="MFF4778347.1"/>
    </source>
</evidence>
<reference evidence="2 3" key="1">
    <citation type="submission" date="2024-10" db="EMBL/GenBank/DDBJ databases">
        <title>The Natural Products Discovery Center: Release of the First 8490 Sequenced Strains for Exploring Actinobacteria Biosynthetic Diversity.</title>
        <authorList>
            <person name="Kalkreuter E."/>
            <person name="Kautsar S.A."/>
            <person name="Yang D."/>
            <person name="Bader C.D."/>
            <person name="Teijaro C.N."/>
            <person name="Fluegel L."/>
            <person name="Davis C.M."/>
            <person name="Simpson J.R."/>
            <person name="Lauterbach L."/>
            <person name="Steele A.D."/>
            <person name="Gui C."/>
            <person name="Meng S."/>
            <person name="Li G."/>
            <person name="Viehrig K."/>
            <person name="Ye F."/>
            <person name="Su P."/>
            <person name="Kiefer A.F."/>
            <person name="Nichols A."/>
            <person name="Cepeda A.J."/>
            <person name="Yan W."/>
            <person name="Fan B."/>
            <person name="Jiang Y."/>
            <person name="Adhikari A."/>
            <person name="Zheng C.-J."/>
            <person name="Schuster L."/>
            <person name="Cowan T.M."/>
            <person name="Smanski M.J."/>
            <person name="Chevrette M.G."/>
            <person name="De Carvalho L.P.S."/>
            <person name="Shen B."/>
        </authorList>
    </citation>
    <scope>NUCLEOTIDE SEQUENCE [LARGE SCALE GENOMIC DNA]</scope>
    <source>
        <strain evidence="2 3">NPDC001281</strain>
    </source>
</reference>
<gene>
    <name evidence="2" type="ORF">ACFY05_36540</name>
</gene>
<dbReference type="InterPro" id="IPR017520">
    <property type="entry name" value="CHP03086"/>
</dbReference>
<protein>
    <submittedName>
        <fullName evidence="2">TIGR03086 family metal-binding protein</fullName>
    </submittedName>
</protein>
<dbReference type="InterPro" id="IPR017517">
    <property type="entry name" value="Maleyloyr_isom"/>
</dbReference>
<feature type="domain" description="Mycothiol-dependent maleylpyruvate isomerase metal-binding" evidence="1">
    <location>
        <begin position="16"/>
        <end position="137"/>
    </location>
</feature>
<dbReference type="Pfam" id="PF11716">
    <property type="entry name" value="MDMPI_N"/>
    <property type="match status" value="1"/>
</dbReference>
<dbReference type="EMBL" id="JBIAXI010000031">
    <property type="protein sequence ID" value="MFF4778347.1"/>
    <property type="molecule type" value="Genomic_DNA"/>
</dbReference>
<accession>A0ABW6VG74</accession>